<feature type="compositionally biased region" description="Polar residues" evidence="4">
    <location>
        <begin position="8"/>
        <end position="32"/>
    </location>
</feature>
<sequence length="316" mass="35378">MSRPPTGSPQLPSLTLTASNATDGPTSASTARVSRDEQIVQNFVSKFAQLVVQTRWSTGSASQASSPTSPDRLITSPRTNKWFNLETEDLESVRSDIKYWRAAVLLSTPPPPLILEVYLDVAHLVPHQNLVVTDERLRRWTVDLQLPLNDSHSSLNSQYSQFPSPDHRSGVRRYTSVLLETWQLQLSHPVPYPPPELPTIYQKCIVFFRGLFTMARLLPAYRLTQRLRQSTPSPILRLGYRFNTSPTTPSQEIKMDTSLTGAVNTTSHYCFDPLATSLGTFNASVTYRSGCSFHVEGPDHLIDSETNPYFSPTLAQ</sequence>
<dbReference type="GO" id="GO:0000407">
    <property type="term" value="C:phagophore assembly site"/>
    <property type="evidence" value="ECO:0007669"/>
    <property type="project" value="TreeGrafter"/>
</dbReference>
<dbReference type="GO" id="GO:0000423">
    <property type="term" value="P:mitophagy"/>
    <property type="evidence" value="ECO:0007669"/>
    <property type="project" value="TreeGrafter"/>
</dbReference>
<dbReference type="InterPro" id="IPR018731">
    <property type="entry name" value="Atg13_N"/>
</dbReference>
<dbReference type="InterPro" id="IPR040182">
    <property type="entry name" value="ATG13"/>
</dbReference>
<organism evidence="6 7">
    <name type="scientific">Dimargaris cristalligena</name>
    <dbReference type="NCBI Taxonomy" id="215637"/>
    <lineage>
        <taxon>Eukaryota</taxon>
        <taxon>Fungi</taxon>
        <taxon>Fungi incertae sedis</taxon>
        <taxon>Zoopagomycota</taxon>
        <taxon>Kickxellomycotina</taxon>
        <taxon>Dimargaritomycetes</taxon>
        <taxon>Dimargaritales</taxon>
        <taxon>Dimargaritaceae</taxon>
        <taxon>Dimargaris</taxon>
    </lineage>
</organism>
<evidence type="ECO:0000256" key="4">
    <source>
        <dbReference type="SAM" id="MobiDB-lite"/>
    </source>
</evidence>
<dbReference type="Pfam" id="PF10033">
    <property type="entry name" value="ATG13"/>
    <property type="match status" value="1"/>
</dbReference>
<dbReference type="Gene3D" id="3.30.900.10">
    <property type="entry name" value="HORMA domain"/>
    <property type="match status" value="1"/>
</dbReference>
<feature type="domain" description="Autophagy-related protein 13 N-terminal" evidence="5">
    <location>
        <begin position="40"/>
        <end position="293"/>
    </location>
</feature>
<evidence type="ECO:0000259" key="5">
    <source>
        <dbReference type="Pfam" id="PF10033"/>
    </source>
</evidence>
<dbReference type="GO" id="GO:0034727">
    <property type="term" value="P:piecemeal microautophagy of the nucleus"/>
    <property type="evidence" value="ECO:0007669"/>
    <property type="project" value="TreeGrafter"/>
</dbReference>
<dbReference type="AlphaFoldDB" id="A0A4Q0A1B6"/>
<dbReference type="PANTHER" id="PTHR13430:SF4">
    <property type="entry name" value="AUTOPHAGY-RELATED PROTEIN 13"/>
    <property type="match status" value="1"/>
</dbReference>
<accession>A0A4Q0A1B6</accession>
<evidence type="ECO:0000256" key="2">
    <source>
        <dbReference type="ARBA" id="ARBA00023006"/>
    </source>
</evidence>
<feature type="region of interest" description="Disordered" evidence="4">
    <location>
        <begin position="1"/>
        <end position="33"/>
    </location>
</feature>
<dbReference type="GO" id="GO:0005829">
    <property type="term" value="C:cytosol"/>
    <property type="evidence" value="ECO:0007669"/>
    <property type="project" value="TreeGrafter"/>
</dbReference>
<keyword evidence="7" id="KW-1185">Reference proteome</keyword>
<dbReference type="GO" id="GO:1990316">
    <property type="term" value="C:Atg1/ULK1 kinase complex"/>
    <property type="evidence" value="ECO:0007669"/>
    <property type="project" value="InterPro"/>
</dbReference>
<gene>
    <name evidence="6" type="ORF">BJ085DRAFT_15219</name>
</gene>
<dbReference type="PANTHER" id="PTHR13430">
    <property type="match status" value="1"/>
</dbReference>
<dbReference type="GO" id="GO:0034497">
    <property type="term" value="P:protein localization to phagophore assembly site"/>
    <property type="evidence" value="ECO:0007669"/>
    <property type="project" value="TreeGrafter"/>
</dbReference>
<proteinExistence type="inferred from homology"/>
<dbReference type="Proteomes" id="UP000268162">
    <property type="component" value="Unassembled WGS sequence"/>
</dbReference>
<comment type="similarity">
    <text evidence="1 3">Belongs to the ATG13 family. Fungi subfamily.</text>
</comment>
<protein>
    <recommendedName>
        <fullName evidence="3">Autophagy-related protein 13</fullName>
    </recommendedName>
</protein>
<reference evidence="7" key="1">
    <citation type="journal article" date="2018" name="Nat. Microbiol.">
        <title>Leveraging single-cell genomics to expand the fungal tree of life.</title>
        <authorList>
            <person name="Ahrendt S.R."/>
            <person name="Quandt C.A."/>
            <person name="Ciobanu D."/>
            <person name="Clum A."/>
            <person name="Salamov A."/>
            <person name="Andreopoulos B."/>
            <person name="Cheng J.F."/>
            <person name="Woyke T."/>
            <person name="Pelin A."/>
            <person name="Henrissat B."/>
            <person name="Reynolds N.K."/>
            <person name="Benny G.L."/>
            <person name="Smith M.E."/>
            <person name="James T.Y."/>
            <person name="Grigoriev I.V."/>
        </authorList>
    </citation>
    <scope>NUCLEOTIDE SEQUENCE [LARGE SCALE GENOMIC DNA]</scope>
    <source>
        <strain evidence="7">RSA 468</strain>
    </source>
</reference>
<dbReference type="STRING" id="215637.A0A4Q0A1B6"/>
<evidence type="ECO:0000256" key="3">
    <source>
        <dbReference type="RuleBase" id="RU361214"/>
    </source>
</evidence>
<feature type="non-terminal residue" evidence="6">
    <location>
        <position position="316"/>
    </location>
</feature>
<evidence type="ECO:0000256" key="1">
    <source>
        <dbReference type="ARBA" id="ARBA00005246"/>
    </source>
</evidence>
<keyword evidence="2 3" id="KW-0072">Autophagy</keyword>
<evidence type="ECO:0000313" key="7">
    <source>
        <dbReference type="Proteomes" id="UP000268162"/>
    </source>
</evidence>
<dbReference type="InterPro" id="IPR036570">
    <property type="entry name" value="HORMA_dom_sf"/>
</dbReference>
<dbReference type="EMBL" id="ML002239">
    <property type="protein sequence ID" value="RKP39873.1"/>
    <property type="molecule type" value="Genomic_DNA"/>
</dbReference>
<name>A0A4Q0A1B6_9FUNG</name>
<evidence type="ECO:0000313" key="6">
    <source>
        <dbReference type="EMBL" id="RKP39873.1"/>
    </source>
</evidence>